<dbReference type="EMBL" id="CP013694">
    <property type="protein sequence ID" value="ALU29992.1"/>
    <property type="molecule type" value="Genomic_DNA"/>
</dbReference>
<evidence type="ECO:0000313" key="1">
    <source>
        <dbReference type="EMBL" id="ALU29992.1"/>
    </source>
</evidence>
<dbReference type="AlphaFoldDB" id="A0A0U3FBX8"/>
<name>A0A0U3FBX8_9CREN</name>
<accession>A0A0U3FBX8</accession>
<evidence type="ECO:0000313" key="3">
    <source>
        <dbReference type="Proteomes" id="UP000060043"/>
    </source>
</evidence>
<dbReference type="Proteomes" id="UP000065473">
    <property type="component" value="Chromosome"/>
</dbReference>
<dbReference type="GeneID" id="70316627"/>
<organism evidence="2 3">
    <name type="scientific">Sulfolobus acidocaldarius</name>
    <dbReference type="NCBI Taxonomy" id="2285"/>
    <lineage>
        <taxon>Archaea</taxon>
        <taxon>Thermoproteota</taxon>
        <taxon>Thermoprotei</taxon>
        <taxon>Sulfolobales</taxon>
        <taxon>Sulfolobaceae</taxon>
        <taxon>Sulfolobus</taxon>
    </lineage>
</organism>
<reference evidence="3 4" key="1">
    <citation type="submission" date="2015-12" db="EMBL/GenBank/DDBJ databases">
        <title>A stable core within a dynamic pangenome in Sulfolobus acidocaldarius.</title>
        <authorList>
            <person name="Anderson R."/>
            <person name="Kouris A."/>
            <person name="Seward C."/>
            <person name="Campbell K."/>
            <person name="Whitaker R."/>
        </authorList>
    </citation>
    <scope>NUCLEOTIDE SEQUENCE [LARGE SCALE GENOMIC DNA]</scope>
    <source>
        <strain evidence="1 4">GG12-C01-09</strain>
        <strain evidence="2 3">NG05B_CO5_07</strain>
    </source>
</reference>
<dbReference type="Proteomes" id="UP000060043">
    <property type="component" value="Chromosome"/>
</dbReference>
<dbReference type="EMBL" id="CP013695">
    <property type="protein sequence ID" value="ALU30682.1"/>
    <property type="molecule type" value="Genomic_DNA"/>
</dbReference>
<sequence>MESVVQEHLFRKFGEVYFFKGSYEIGVVSGEYKIEVKSGRAHRGYPRGVTVLSEESIPRFLLELL</sequence>
<protein>
    <submittedName>
        <fullName evidence="2">DEXX-box atpase</fullName>
    </submittedName>
</protein>
<evidence type="ECO:0000313" key="2">
    <source>
        <dbReference type="EMBL" id="ALU30682.1"/>
    </source>
</evidence>
<proteinExistence type="predicted"/>
<evidence type="ECO:0000313" key="4">
    <source>
        <dbReference type="Proteomes" id="UP000065473"/>
    </source>
</evidence>
<dbReference type="RefSeq" id="WP_015385707.1">
    <property type="nucleotide sequence ID" value="NZ_BHWZ01000005.1"/>
</dbReference>
<gene>
    <name evidence="1" type="ORF">ATY89_08645</name>
    <name evidence="2" type="ORF">ATZ20_00055</name>
</gene>